<proteinExistence type="predicted"/>
<sequence length="159" mass="17676">MRVRGRGVEADESSRGVDLHEDLLVQRAREAWGVARAGNRIRDDVREVARALADSGSVVSDDAFFHAEGLNPLKARHPGDGETVRKVVHIAPAERYVALAELAAECPGMSRDELIKQACEFFGWRRTGKDIRDCLAAGIEELHRQRRLEGGPERIRAAR</sequence>
<dbReference type="Pfam" id="PF11784">
    <property type="entry name" value="DUF3320"/>
    <property type="match status" value="1"/>
</dbReference>
<evidence type="ECO:0000259" key="1">
    <source>
        <dbReference type="Pfam" id="PF11784"/>
    </source>
</evidence>
<gene>
    <name evidence="2" type="ORF">GCM10010255_55340</name>
</gene>
<feature type="domain" description="DUF3320" evidence="1">
    <location>
        <begin position="20"/>
        <end position="43"/>
    </location>
</feature>
<evidence type="ECO:0000313" key="3">
    <source>
        <dbReference type="Proteomes" id="UP001499986"/>
    </source>
</evidence>
<keyword evidence="3" id="KW-1185">Reference proteome</keyword>
<name>A0ABP5VVL7_9ACTN</name>
<dbReference type="EMBL" id="BAAASE010000007">
    <property type="protein sequence ID" value="GAA2411441.1"/>
    <property type="molecule type" value="Genomic_DNA"/>
</dbReference>
<comment type="caution">
    <text evidence="2">The sequence shown here is derived from an EMBL/GenBank/DDBJ whole genome shotgun (WGS) entry which is preliminary data.</text>
</comment>
<dbReference type="InterPro" id="IPR021754">
    <property type="entry name" value="DUF3320"/>
</dbReference>
<organism evidence="2 3">
    <name type="scientific">Streptomyces coeruleofuscus</name>
    <dbReference type="NCBI Taxonomy" id="66879"/>
    <lineage>
        <taxon>Bacteria</taxon>
        <taxon>Bacillati</taxon>
        <taxon>Actinomycetota</taxon>
        <taxon>Actinomycetes</taxon>
        <taxon>Kitasatosporales</taxon>
        <taxon>Streptomycetaceae</taxon>
        <taxon>Streptomyces</taxon>
    </lineage>
</organism>
<dbReference type="Proteomes" id="UP001499986">
    <property type="component" value="Unassembled WGS sequence"/>
</dbReference>
<reference evidence="3" key="1">
    <citation type="journal article" date="2019" name="Int. J. Syst. Evol. Microbiol.">
        <title>The Global Catalogue of Microorganisms (GCM) 10K type strain sequencing project: providing services to taxonomists for standard genome sequencing and annotation.</title>
        <authorList>
            <consortium name="The Broad Institute Genomics Platform"/>
            <consortium name="The Broad Institute Genome Sequencing Center for Infectious Disease"/>
            <person name="Wu L."/>
            <person name="Ma J."/>
        </authorList>
    </citation>
    <scope>NUCLEOTIDE SEQUENCE [LARGE SCALE GENOMIC DNA]</scope>
    <source>
        <strain evidence="3">JCM 4358</strain>
    </source>
</reference>
<evidence type="ECO:0000313" key="2">
    <source>
        <dbReference type="EMBL" id="GAA2411441.1"/>
    </source>
</evidence>
<accession>A0ABP5VVL7</accession>
<protein>
    <recommendedName>
        <fullName evidence="1">DUF3320 domain-containing protein</fullName>
    </recommendedName>
</protein>